<feature type="signal peptide" evidence="2">
    <location>
        <begin position="1"/>
        <end position="17"/>
    </location>
</feature>
<sequence>MHAFKLLMTLFITAIIAQTFTPTETGMAQPFTKDCEKSCYNTIRYLMGVRLRPSNHTHKSQANNTIRITIQTKTG</sequence>
<accession>A0A6A7AU65</accession>
<keyword evidence="2" id="KW-0732">Signal</keyword>
<feature type="compositionally biased region" description="Polar residues" evidence="1">
    <location>
        <begin position="60"/>
        <end position="75"/>
    </location>
</feature>
<evidence type="ECO:0000256" key="2">
    <source>
        <dbReference type="SAM" id="SignalP"/>
    </source>
</evidence>
<feature type="region of interest" description="Disordered" evidence="1">
    <location>
        <begin position="54"/>
        <end position="75"/>
    </location>
</feature>
<evidence type="ECO:0000313" key="4">
    <source>
        <dbReference type="Proteomes" id="UP000799423"/>
    </source>
</evidence>
<name>A0A6A7AU65_9PLEO</name>
<reference evidence="3" key="1">
    <citation type="submission" date="2020-01" db="EMBL/GenBank/DDBJ databases">
        <authorList>
            <consortium name="DOE Joint Genome Institute"/>
            <person name="Haridas S."/>
            <person name="Albert R."/>
            <person name="Binder M."/>
            <person name="Bloem J."/>
            <person name="Labutti K."/>
            <person name="Salamov A."/>
            <person name="Andreopoulos B."/>
            <person name="Baker S.E."/>
            <person name="Barry K."/>
            <person name="Bills G."/>
            <person name="Bluhm B.H."/>
            <person name="Cannon C."/>
            <person name="Castanera R."/>
            <person name="Culley D.E."/>
            <person name="Daum C."/>
            <person name="Ezra D."/>
            <person name="Gonzalez J.B."/>
            <person name="Henrissat B."/>
            <person name="Kuo A."/>
            <person name="Liang C."/>
            <person name="Lipzen A."/>
            <person name="Lutzoni F."/>
            <person name="Magnuson J."/>
            <person name="Mondo S."/>
            <person name="Nolan M."/>
            <person name="Ohm R."/>
            <person name="Pangilinan J."/>
            <person name="Park H.-J."/>
            <person name="Ramirez L."/>
            <person name="Alfaro M."/>
            <person name="Sun H."/>
            <person name="Tritt A."/>
            <person name="Yoshinaga Y."/>
            <person name="Zwiers L.-H."/>
            <person name="Turgeon B.G."/>
            <person name="Goodwin S.B."/>
            <person name="Spatafora J.W."/>
            <person name="Crous P.W."/>
            <person name="Grigoriev I.V."/>
        </authorList>
    </citation>
    <scope>NUCLEOTIDE SEQUENCE</scope>
    <source>
        <strain evidence="3">IPT5</strain>
    </source>
</reference>
<keyword evidence="4" id="KW-1185">Reference proteome</keyword>
<dbReference type="AlphaFoldDB" id="A0A6A7AU65"/>
<proteinExistence type="predicted"/>
<organism evidence="3 4">
    <name type="scientific">Plenodomus tracheiphilus IPT5</name>
    <dbReference type="NCBI Taxonomy" id="1408161"/>
    <lineage>
        <taxon>Eukaryota</taxon>
        <taxon>Fungi</taxon>
        <taxon>Dikarya</taxon>
        <taxon>Ascomycota</taxon>
        <taxon>Pezizomycotina</taxon>
        <taxon>Dothideomycetes</taxon>
        <taxon>Pleosporomycetidae</taxon>
        <taxon>Pleosporales</taxon>
        <taxon>Pleosporineae</taxon>
        <taxon>Leptosphaeriaceae</taxon>
        <taxon>Plenodomus</taxon>
    </lineage>
</organism>
<protein>
    <submittedName>
        <fullName evidence="3">Uncharacterized protein</fullName>
    </submittedName>
</protein>
<dbReference type="Proteomes" id="UP000799423">
    <property type="component" value="Unassembled WGS sequence"/>
</dbReference>
<evidence type="ECO:0000313" key="3">
    <source>
        <dbReference type="EMBL" id="KAF2846623.1"/>
    </source>
</evidence>
<evidence type="ECO:0000256" key="1">
    <source>
        <dbReference type="SAM" id="MobiDB-lite"/>
    </source>
</evidence>
<feature type="chain" id="PRO_5025342071" evidence="2">
    <location>
        <begin position="18"/>
        <end position="75"/>
    </location>
</feature>
<gene>
    <name evidence="3" type="ORF">T440DRAFT_405353</name>
</gene>
<dbReference type="EMBL" id="MU006333">
    <property type="protein sequence ID" value="KAF2846623.1"/>
    <property type="molecule type" value="Genomic_DNA"/>
</dbReference>